<evidence type="ECO:0000313" key="9">
    <source>
        <dbReference type="EMBL" id="MBY8887334.1"/>
    </source>
</evidence>
<proteinExistence type="inferred from homology"/>
<feature type="region of interest" description="Disordered" evidence="5">
    <location>
        <begin position="196"/>
        <end position="237"/>
    </location>
</feature>
<organism evidence="9 10">
    <name type="scientific">Streptantibioticus parmotrematis</name>
    <dbReference type="NCBI Taxonomy" id="2873249"/>
    <lineage>
        <taxon>Bacteria</taxon>
        <taxon>Bacillati</taxon>
        <taxon>Actinomycetota</taxon>
        <taxon>Actinomycetes</taxon>
        <taxon>Kitasatosporales</taxon>
        <taxon>Streptomycetaceae</taxon>
        <taxon>Streptantibioticus</taxon>
    </lineage>
</organism>
<dbReference type="Proteomes" id="UP001198565">
    <property type="component" value="Unassembled WGS sequence"/>
</dbReference>
<reference evidence="9 10" key="1">
    <citation type="submission" date="2021-08" db="EMBL/GenBank/DDBJ databases">
        <title>Streptomyces sp. PTM05 isolated from lichen.</title>
        <authorList>
            <person name="Somphong A."/>
            <person name="Phongsopitanun W."/>
            <person name="Tanasupawat S."/>
        </authorList>
    </citation>
    <scope>NUCLEOTIDE SEQUENCE [LARGE SCALE GENOMIC DNA]</scope>
    <source>
        <strain evidence="9 10">Ptm05</strain>
    </source>
</reference>
<dbReference type="InterPro" id="IPR005802">
    <property type="entry name" value="ADC_synth_comp_1"/>
</dbReference>
<evidence type="ECO:0000256" key="5">
    <source>
        <dbReference type="SAM" id="MobiDB-lite"/>
    </source>
</evidence>
<accession>A0ABS7QVW5</accession>
<dbReference type="InterPro" id="IPR019999">
    <property type="entry name" value="Anth_synth_I-like"/>
</dbReference>
<dbReference type="Pfam" id="PF00117">
    <property type="entry name" value="GATase"/>
    <property type="match status" value="1"/>
</dbReference>
<dbReference type="PANTHER" id="PTHR11236">
    <property type="entry name" value="AMINOBENZOATE/ANTHRANILATE SYNTHASE"/>
    <property type="match status" value="1"/>
</dbReference>
<dbReference type="PRINTS" id="PR00096">
    <property type="entry name" value="GATASE"/>
</dbReference>
<dbReference type="Pfam" id="PF04715">
    <property type="entry name" value="Anth_synt_I_N"/>
    <property type="match status" value="1"/>
</dbReference>
<comment type="caution">
    <text evidence="9">The sequence shown here is derived from an EMBL/GenBank/DDBJ whole genome shotgun (WGS) entry which is preliminary data.</text>
</comment>
<dbReference type="SUPFAM" id="SSF52317">
    <property type="entry name" value="Class I glutamine amidotransferase-like"/>
    <property type="match status" value="1"/>
</dbReference>
<keyword evidence="10" id="KW-1185">Reference proteome</keyword>
<dbReference type="Gene3D" id="3.60.120.10">
    <property type="entry name" value="Anthranilate synthase"/>
    <property type="match status" value="1"/>
</dbReference>
<evidence type="ECO:0000259" key="6">
    <source>
        <dbReference type="Pfam" id="PF00117"/>
    </source>
</evidence>
<keyword evidence="3 9" id="KW-0808">Transferase</keyword>
<name>A0ABS7QVW5_9ACTN</name>
<dbReference type="PANTHER" id="PTHR11236:SF18">
    <property type="entry name" value="AMINODEOXYCHORISMATE SYNTHASE"/>
    <property type="match status" value="1"/>
</dbReference>
<dbReference type="PRINTS" id="PR00099">
    <property type="entry name" value="CPSGATASE"/>
</dbReference>
<evidence type="ECO:0000259" key="7">
    <source>
        <dbReference type="Pfam" id="PF00425"/>
    </source>
</evidence>
<feature type="region of interest" description="Disordered" evidence="5">
    <location>
        <begin position="716"/>
        <end position="736"/>
    </location>
</feature>
<dbReference type="EC" id="2.6.1.85" evidence="2"/>
<dbReference type="CDD" id="cd01743">
    <property type="entry name" value="GATase1_Anthranilate_Synthase"/>
    <property type="match status" value="1"/>
</dbReference>
<evidence type="ECO:0000256" key="3">
    <source>
        <dbReference type="ARBA" id="ARBA00022679"/>
    </source>
</evidence>
<protein>
    <recommendedName>
        <fullName evidence="2">aminodeoxychorismate synthase</fullName>
        <ecNumber evidence="2">2.6.1.85</ecNumber>
    </recommendedName>
</protein>
<keyword evidence="9" id="KW-0032">Aminotransferase</keyword>
<dbReference type="EMBL" id="JAINVZ010000015">
    <property type="protein sequence ID" value="MBY8887334.1"/>
    <property type="molecule type" value="Genomic_DNA"/>
</dbReference>
<dbReference type="InterPro" id="IPR006805">
    <property type="entry name" value="Anth_synth_I_N"/>
</dbReference>
<dbReference type="Pfam" id="PF00425">
    <property type="entry name" value="Chorismate_bind"/>
    <property type="match status" value="1"/>
</dbReference>
<keyword evidence="4" id="KW-0315">Glutamine amidotransferase</keyword>
<feature type="domain" description="Anthranilate synthase component I N-terminal" evidence="8">
    <location>
        <begin position="256"/>
        <end position="392"/>
    </location>
</feature>
<dbReference type="InterPro" id="IPR017926">
    <property type="entry name" value="GATASE"/>
</dbReference>
<dbReference type="InterPro" id="IPR029062">
    <property type="entry name" value="Class_I_gatase-like"/>
</dbReference>
<dbReference type="InterPro" id="IPR015890">
    <property type="entry name" value="Chorismate_C"/>
</dbReference>
<dbReference type="NCBIfam" id="TIGR00566">
    <property type="entry name" value="trpG_papA"/>
    <property type="match status" value="1"/>
</dbReference>
<dbReference type="RefSeq" id="WP_222980063.1">
    <property type="nucleotide sequence ID" value="NZ_JAINVZ010000015.1"/>
</dbReference>
<dbReference type="PROSITE" id="PS51273">
    <property type="entry name" value="GATASE_TYPE_1"/>
    <property type="match status" value="1"/>
</dbReference>
<feature type="domain" description="Glutamine amidotransferase" evidence="6">
    <location>
        <begin position="7"/>
        <end position="189"/>
    </location>
</feature>
<feature type="compositionally biased region" description="Basic and acidic residues" evidence="5">
    <location>
        <begin position="719"/>
        <end position="728"/>
    </location>
</feature>
<dbReference type="GO" id="GO:0046820">
    <property type="term" value="F:4-amino-4-deoxychorismate synthase activity"/>
    <property type="evidence" value="ECO:0007669"/>
    <property type="project" value="UniProtKB-EC"/>
</dbReference>
<evidence type="ECO:0000259" key="8">
    <source>
        <dbReference type="Pfam" id="PF04715"/>
    </source>
</evidence>
<sequence length="736" mass="80148">MRTLRTLLIDNYDSFTYNLVHQIAAATGQEPVVVRNDDPGWRPGLLDGFDAVVISPGPGTPERAADFGVCRQVVERCELPLFGICLGHQGIAAGHGGSVGRAVEPRHGRVSPVIHPGTGLFDGIPSPFEVVRYHSLTVNGLSDDLEALAHTPDGVLMALRHLRRPMWGVQFHPESVCTSYGDRLMENFAALARDHHEGSGAAHREHVRLRSGGDAQEPAARAATERPTTHEAPGAPRRFEMLAHRLPTRWSDEVVFDALFREGPYAFWLDSSRPGGANGRFSIMGDASGPLARVATADTWTGTVDVRSGTEERLVTGDFLGWLDQDLRSMEVTQSGFHHLPFDFALGWVGYLGYELKAQCGGQKAHRSSEPDAAMVFADRAVVMDHASGMTYLLTLVERNGDGDGDEGGRRGSARAWLRETAARLDGLTGRIPAPTRPFPRCDIRLRHDRDRYLELIAIAQEEIAAGETYEINLTNMAEADLPRDADPWEAYRLMRRVSPAPFGALLRFGEVSVLSTSPERFLRVTADGRAESRPIKGTRPRGATPEQDALLRRELGACEKDRSENLMIVDLVRNDLGKHARTGSVEVTRLFEVETYDTVHQLVSTVRARLRPDASAPDCVRDAFPGGSMTGAPKVRTMRIIDRLEAGPRGVYSGAIGYFSPNGAADLSIVIRTAVMTPGRLRYGAGGAVVALSDPEAEFEETAVKSAPLLALTGADFPGRREPERAEAVGLTQAG</sequence>
<dbReference type="PRINTS" id="PR00097">
    <property type="entry name" value="ANTSNTHASEII"/>
</dbReference>
<dbReference type="InterPro" id="IPR006221">
    <property type="entry name" value="TrpG/PapA_dom"/>
</dbReference>
<feature type="domain" description="Chorismate-utilising enzyme C-terminal" evidence="7">
    <location>
        <begin position="450"/>
        <end position="706"/>
    </location>
</feature>
<dbReference type="NCBIfam" id="TIGR00553">
    <property type="entry name" value="pabB"/>
    <property type="match status" value="1"/>
</dbReference>
<dbReference type="Gene3D" id="3.40.50.880">
    <property type="match status" value="1"/>
</dbReference>
<evidence type="ECO:0000256" key="1">
    <source>
        <dbReference type="ARBA" id="ARBA00005970"/>
    </source>
</evidence>
<gene>
    <name evidence="9" type="primary">pabB</name>
    <name evidence="9" type="ORF">K7472_21185</name>
</gene>
<dbReference type="InterPro" id="IPR005801">
    <property type="entry name" value="ADC_synthase"/>
</dbReference>
<evidence type="ECO:0000256" key="4">
    <source>
        <dbReference type="ARBA" id="ARBA00022962"/>
    </source>
</evidence>
<comment type="similarity">
    <text evidence="1">In the C-terminal section; belongs to the anthranilate synthase component I family.</text>
</comment>
<evidence type="ECO:0000256" key="2">
    <source>
        <dbReference type="ARBA" id="ARBA00013139"/>
    </source>
</evidence>
<dbReference type="SUPFAM" id="SSF56322">
    <property type="entry name" value="ADC synthase"/>
    <property type="match status" value="1"/>
</dbReference>
<evidence type="ECO:0000313" key="10">
    <source>
        <dbReference type="Proteomes" id="UP001198565"/>
    </source>
</evidence>